<dbReference type="FunFam" id="2.30.180.10:FF:000010">
    <property type="entry name" value="Fasciclin-like arabinogalactan protein 2"/>
    <property type="match status" value="1"/>
</dbReference>
<dbReference type="SMART" id="SM00554">
    <property type="entry name" value="FAS1"/>
    <property type="match status" value="2"/>
</dbReference>
<dbReference type="PANTHER" id="PTHR32382:SF82">
    <property type="entry name" value="FASCICLIN-LIKE ARABINOGALACTAN PROTEIN 2"/>
    <property type="match status" value="1"/>
</dbReference>
<keyword evidence="9" id="KW-0325">Glycoprotein</keyword>
<evidence type="ECO:0000256" key="7">
    <source>
        <dbReference type="ARBA" id="ARBA00022974"/>
    </source>
</evidence>
<comment type="subcellular location">
    <subcellularLocation>
        <location evidence="1">Cell membrane</location>
        <topology evidence="1">Lipid-anchor</topology>
        <topology evidence="1">GPI-anchor</topology>
    </subcellularLocation>
</comment>
<comment type="caution">
    <text evidence="15">The sequence shown here is derived from an EMBL/GenBank/DDBJ whole genome shotgun (WGS) entry which is preliminary data.</text>
</comment>
<keyword evidence="7" id="KW-0654">Proteoglycan</keyword>
<evidence type="ECO:0000256" key="12">
    <source>
        <dbReference type="SAM" id="MobiDB-lite"/>
    </source>
</evidence>
<feature type="transmembrane region" description="Helical" evidence="13">
    <location>
        <begin position="48"/>
        <end position="66"/>
    </location>
</feature>
<evidence type="ECO:0000256" key="5">
    <source>
        <dbReference type="ARBA" id="ARBA00022729"/>
    </source>
</evidence>
<evidence type="ECO:0000256" key="10">
    <source>
        <dbReference type="ARBA" id="ARBA00023288"/>
    </source>
</evidence>
<dbReference type="FunFam" id="2.30.180.10:FF:000008">
    <property type="entry name" value="Fasciclin-like arabinogalactan protein 10"/>
    <property type="match status" value="1"/>
</dbReference>
<protein>
    <recommendedName>
        <fullName evidence="14">FAS1 domain-containing protein</fullName>
    </recommendedName>
</protein>
<feature type="domain" description="FAS1" evidence="14">
    <location>
        <begin position="69"/>
        <end position="217"/>
    </location>
</feature>
<keyword evidence="8 13" id="KW-0472">Membrane</keyword>
<keyword evidence="13" id="KW-1133">Transmembrane helix</keyword>
<comment type="function">
    <text evidence="11">May be a cell surface adhesion protein.</text>
</comment>
<feature type="domain" description="FAS1" evidence="14">
    <location>
        <begin position="229"/>
        <end position="368"/>
    </location>
</feature>
<evidence type="ECO:0000256" key="1">
    <source>
        <dbReference type="ARBA" id="ARBA00004609"/>
    </source>
</evidence>
<evidence type="ECO:0000313" key="15">
    <source>
        <dbReference type="EMBL" id="KAG5545808.1"/>
    </source>
</evidence>
<keyword evidence="4" id="KW-0336">GPI-anchor</keyword>
<dbReference type="Proteomes" id="UP000823749">
    <property type="component" value="Chromosome 6"/>
</dbReference>
<dbReference type="AlphaFoldDB" id="A0AAV6K0B6"/>
<dbReference type="Gene3D" id="2.30.180.10">
    <property type="entry name" value="FAS1 domain"/>
    <property type="match status" value="2"/>
</dbReference>
<dbReference type="SUPFAM" id="SSF82153">
    <property type="entry name" value="FAS1 domain"/>
    <property type="match status" value="2"/>
</dbReference>
<proteinExistence type="inferred from homology"/>
<dbReference type="PROSITE" id="PS50213">
    <property type="entry name" value="FAS1"/>
    <property type="match status" value="2"/>
</dbReference>
<evidence type="ECO:0000256" key="8">
    <source>
        <dbReference type="ARBA" id="ARBA00023136"/>
    </source>
</evidence>
<keyword evidence="5" id="KW-0732">Signal</keyword>
<dbReference type="InterPro" id="IPR036378">
    <property type="entry name" value="FAS1_dom_sf"/>
</dbReference>
<name>A0AAV6K0B6_9ERIC</name>
<evidence type="ECO:0000259" key="14">
    <source>
        <dbReference type="PROSITE" id="PS50213"/>
    </source>
</evidence>
<dbReference type="GO" id="GO:0005886">
    <property type="term" value="C:plasma membrane"/>
    <property type="evidence" value="ECO:0007669"/>
    <property type="project" value="UniProtKB-SubCell"/>
</dbReference>
<dbReference type="Pfam" id="PF02469">
    <property type="entry name" value="Fasciclin"/>
    <property type="match status" value="2"/>
</dbReference>
<evidence type="ECO:0000256" key="13">
    <source>
        <dbReference type="SAM" id="Phobius"/>
    </source>
</evidence>
<evidence type="ECO:0000256" key="11">
    <source>
        <dbReference type="ARBA" id="ARBA00024686"/>
    </source>
</evidence>
<dbReference type="EMBL" id="JACTNZ010000006">
    <property type="protein sequence ID" value="KAG5545808.1"/>
    <property type="molecule type" value="Genomic_DNA"/>
</dbReference>
<evidence type="ECO:0000256" key="6">
    <source>
        <dbReference type="ARBA" id="ARBA00022737"/>
    </source>
</evidence>
<feature type="transmembrane region" description="Helical" evidence="13">
    <location>
        <begin position="416"/>
        <end position="435"/>
    </location>
</feature>
<keyword evidence="3" id="KW-1003">Cell membrane</keyword>
<dbReference type="PANTHER" id="PTHR32382">
    <property type="entry name" value="FASCICLIN-LIKE ARABINOGALACTAN PROTEIN"/>
    <property type="match status" value="1"/>
</dbReference>
<evidence type="ECO:0000313" key="16">
    <source>
        <dbReference type="Proteomes" id="UP000823749"/>
    </source>
</evidence>
<keyword evidence="13" id="KW-0812">Transmembrane</keyword>
<comment type="similarity">
    <text evidence="2">Belongs to the fasciclin-like AGP family.</text>
</comment>
<sequence>MGSGCQIATILSHTLLIMLTLDTHTVFPHSHFKTSTLRPAAAMRTFPALPLSLLLSLSLLVLLPSASRAHNITRILAKHPDFSTFNHYLTLTHLAEEINRRETITVCAVDNAAMSDLVSKQLPLYTVHNVLALHVFADYFGSKKLHQITKGSTLTATLFQATGKASGTSGYVNITDLKGGKVEFGAEESDGKPKATYVKSIEEMPYNISVIQISRILTSSEAEAPTAGPTLNITSLMSKQGCKSFSDLLKSSGAVDTFTENLDAGLTVFCPSDAVLAAFMPKYKNLTAAGKQSLVLYHGVPVYQSMQTLKSSNGLTNTLATDGANKFDFTVQDDGEDVTLKTKVVTASVTGIVVDQEPLIVYKIDKVLLPAELFKPAAAPAAKGKKGEEDAEAPGPDASNDDAADQTASDNGTARLYGGGLFTAVLVLWSGVFGLI</sequence>
<keyword evidence="16" id="KW-1185">Reference proteome</keyword>
<dbReference type="InterPro" id="IPR000782">
    <property type="entry name" value="FAS1_domain"/>
</dbReference>
<evidence type="ECO:0000256" key="3">
    <source>
        <dbReference type="ARBA" id="ARBA00022475"/>
    </source>
</evidence>
<accession>A0AAV6K0B6</accession>
<dbReference type="GO" id="GO:0098552">
    <property type="term" value="C:side of membrane"/>
    <property type="evidence" value="ECO:0007669"/>
    <property type="project" value="UniProtKB-KW"/>
</dbReference>
<dbReference type="InterPro" id="IPR033254">
    <property type="entry name" value="Plant_FLA"/>
</dbReference>
<keyword evidence="10" id="KW-0449">Lipoprotein</keyword>
<keyword evidence="6" id="KW-0677">Repeat</keyword>
<reference evidence="15 16" key="1">
    <citation type="submission" date="2020-08" db="EMBL/GenBank/DDBJ databases">
        <title>Plant Genome Project.</title>
        <authorList>
            <person name="Zhang R.-G."/>
        </authorList>
    </citation>
    <scope>NUCLEOTIDE SEQUENCE [LARGE SCALE GENOMIC DNA]</scope>
    <source>
        <strain evidence="15">WSP0</strain>
        <tissue evidence="15">Leaf</tissue>
    </source>
</reference>
<evidence type="ECO:0000256" key="4">
    <source>
        <dbReference type="ARBA" id="ARBA00022622"/>
    </source>
</evidence>
<evidence type="ECO:0000256" key="9">
    <source>
        <dbReference type="ARBA" id="ARBA00023180"/>
    </source>
</evidence>
<organism evidence="15 16">
    <name type="scientific">Rhododendron griersonianum</name>
    <dbReference type="NCBI Taxonomy" id="479676"/>
    <lineage>
        <taxon>Eukaryota</taxon>
        <taxon>Viridiplantae</taxon>
        <taxon>Streptophyta</taxon>
        <taxon>Embryophyta</taxon>
        <taxon>Tracheophyta</taxon>
        <taxon>Spermatophyta</taxon>
        <taxon>Magnoliopsida</taxon>
        <taxon>eudicotyledons</taxon>
        <taxon>Gunneridae</taxon>
        <taxon>Pentapetalae</taxon>
        <taxon>asterids</taxon>
        <taxon>Ericales</taxon>
        <taxon>Ericaceae</taxon>
        <taxon>Ericoideae</taxon>
        <taxon>Rhodoreae</taxon>
        <taxon>Rhododendron</taxon>
    </lineage>
</organism>
<feature type="transmembrane region" description="Helical" evidence="13">
    <location>
        <begin position="6"/>
        <end position="27"/>
    </location>
</feature>
<feature type="region of interest" description="Disordered" evidence="12">
    <location>
        <begin position="380"/>
        <end position="408"/>
    </location>
</feature>
<evidence type="ECO:0000256" key="2">
    <source>
        <dbReference type="ARBA" id="ARBA00007843"/>
    </source>
</evidence>
<gene>
    <name evidence="15" type="ORF">RHGRI_018089</name>
</gene>